<gene>
    <name evidence="2" type="ORF">GMA92_08700</name>
</gene>
<accession>A0A9X4XDR9</accession>
<feature type="transmembrane region" description="Helical" evidence="1">
    <location>
        <begin position="216"/>
        <end position="240"/>
    </location>
</feature>
<organism evidence="2 3">
    <name type="scientific">Turicibacter sanguinis</name>
    <dbReference type="NCBI Taxonomy" id="154288"/>
    <lineage>
        <taxon>Bacteria</taxon>
        <taxon>Bacillati</taxon>
        <taxon>Bacillota</taxon>
        <taxon>Erysipelotrichia</taxon>
        <taxon>Erysipelotrichales</taxon>
        <taxon>Turicibacteraceae</taxon>
        <taxon>Turicibacter</taxon>
    </lineage>
</organism>
<name>A0A9X4XDR9_9FIRM</name>
<evidence type="ECO:0000256" key="1">
    <source>
        <dbReference type="SAM" id="Phobius"/>
    </source>
</evidence>
<evidence type="ECO:0000313" key="3">
    <source>
        <dbReference type="Proteomes" id="UP000487649"/>
    </source>
</evidence>
<dbReference type="AlphaFoldDB" id="A0A9X4XDR9"/>
<proteinExistence type="predicted"/>
<feature type="transmembrane region" description="Helical" evidence="1">
    <location>
        <begin position="301"/>
        <end position="325"/>
    </location>
</feature>
<reference evidence="2 3" key="1">
    <citation type="journal article" date="2019" name="Nat. Med.">
        <title>A library of human gut bacterial isolates paired with longitudinal multiomics data enables mechanistic microbiome research.</title>
        <authorList>
            <person name="Poyet M."/>
            <person name="Groussin M."/>
            <person name="Gibbons S.M."/>
            <person name="Avila-Pacheco J."/>
            <person name="Jiang X."/>
            <person name="Kearney S.M."/>
            <person name="Perrotta A.R."/>
            <person name="Berdy B."/>
            <person name="Zhao S."/>
            <person name="Lieberman T.D."/>
            <person name="Swanson P.K."/>
            <person name="Smith M."/>
            <person name="Roesemann S."/>
            <person name="Alexander J.E."/>
            <person name="Rich S.A."/>
            <person name="Livny J."/>
            <person name="Vlamakis H."/>
            <person name="Clish C."/>
            <person name="Bullock K."/>
            <person name="Deik A."/>
            <person name="Scott J."/>
            <person name="Pierce K.A."/>
            <person name="Xavier R.J."/>
            <person name="Alm E.J."/>
        </authorList>
    </citation>
    <scope>NUCLEOTIDE SEQUENCE [LARGE SCALE GENOMIC DNA]</scope>
    <source>
        <strain evidence="2 3">BIOML-A198</strain>
    </source>
</reference>
<keyword evidence="1" id="KW-1133">Transmembrane helix</keyword>
<comment type="caution">
    <text evidence="2">The sequence shown here is derived from an EMBL/GenBank/DDBJ whole genome shotgun (WGS) entry which is preliminary data.</text>
</comment>
<evidence type="ECO:0000313" key="2">
    <source>
        <dbReference type="EMBL" id="MTK21499.1"/>
    </source>
</evidence>
<feature type="transmembrane region" description="Helical" evidence="1">
    <location>
        <begin position="12"/>
        <end position="33"/>
    </location>
</feature>
<sequence length="555" mass="63779">MSSTILNSLKRGLGYLLMTGLIISGGNFVYIQYPKMTEQVKKMQTPYFESYQFIRRLANSSLYLAYEFQEISGDETGTNEGNFYDELSYWEYTLDRYPAELDYYAVNTDGSHEEAREADLLKQLVTTSDELLWNELQSRYQFVTTVTFDSEGNVSIGDVYGADRFDFERLMQQEFDSYYDHQYDIKNMTFVFGVPQDLPMNGPIYYELNDFGMENYVMVSIPYLIVMALVTILVIFVLPFRWIKESGLVKGLLFVPLEVRFLFVIATCFAIMGAPFLIIATQTGALAEIVQWSVNTDYVAGIVHLMNVFCWSAFIAVIAIHALYVKEFFIIGPWKMLRRHTMIGQLFGLFKKTSDVETVIEERVVYQESPAFALMKERVSSLSHRLSNLQHQLQEAMSCETDVALLEEMKSVQEELQLLLHLSESQSMKTEVNFSKLMADVLAKMPESFNEFELKTKLPTSSVTVLAHQNQLSSVMEQLFTTIATDALANSRVYLEVDEMNEFVQMTLRYVTSHEAKISSELVTWIQMTLENQEGCFEMVDDGDLVKFILSVPMK</sequence>
<dbReference type="EMBL" id="WMQE01000017">
    <property type="protein sequence ID" value="MTK21499.1"/>
    <property type="molecule type" value="Genomic_DNA"/>
</dbReference>
<protein>
    <submittedName>
        <fullName evidence="2">Uncharacterized protein</fullName>
    </submittedName>
</protein>
<dbReference type="Proteomes" id="UP000487649">
    <property type="component" value="Unassembled WGS sequence"/>
</dbReference>
<keyword evidence="1" id="KW-0812">Transmembrane</keyword>
<dbReference type="GeneID" id="60059265"/>
<keyword evidence="1" id="KW-0472">Membrane</keyword>
<dbReference type="OrthoDB" id="1655974at2"/>
<dbReference type="RefSeq" id="WP_006783560.1">
    <property type="nucleotide sequence ID" value="NZ_CAUWFM010000023.1"/>
</dbReference>
<feature type="transmembrane region" description="Helical" evidence="1">
    <location>
        <begin position="261"/>
        <end position="281"/>
    </location>
</feature>